<reference evidence="2 3" key="2">
    <citation type="journal article" date="2019" name="G3 (Bethesda)">
        <title>Hybrid Assembly of the Genome of the Entomopathogenic Nematode Steinernema carpocapsae Identifies the X-Chromosome.</title>
        <authorList>
            <person name="Serra L."/>
            <person name="Macchietto M."/>
            <person name="Macias-Munoz A."/>
            <person name="McGill C.J."/>
            <person name="Rodriguez I.M."/>
            <person name="Rodriguez B."/>
            <person name="Murad R."/>
            <person name="Mortazavi A."/>
        </authorList>
    </citation>
    <scope>NUCLEOTIDE SEQUENCE [LARGE SCALE GENOMIC DNA]</scope>
    <source>
        <strain evidence="2 3">ALL</strain>
    </source>
</reference>
<organism evidence="2 3">
    <name type="scientific">Steinernema carpocapsae</name>
    <name type="common">Entomopathogenic nematode</name>
    <dbReference type="NCBI Taxonomy" id="34508"/>
    <lineage>
        <taxon>Eukaryota</taxon>
        <taxon>Metazoa</taxon>
        <taxon>Ecdysozoa</taxon>
        <taxon>Nematoda</taxon>
        <taxon>Chromadorea</taxon>
        <taxon>Rhabditida</taxon>
        <taxon>Tylenchina</taxon>
        <taxon>Panagrolaimomorpha</taxon>
        <taxon>Strongyloidoidea</taxon>
        <taxon>Steinernematidae</taxon>
        <taxon>Steinernema</taxon>
    </lineage>
</organism>
<evidence type="ECO:0000259" key="1">
    <source>
        <dbReference type="PROSITE" id="PS50106"/>
    </source>
</evidence>
<name>A0A4U8UK08_STECR</name>
<dbReference type="EMBL" id="AZBU02000001">
    <property type="protein sequence ID" value="TMS32405.1"/>
    <property type="molecule type" value="Genomic_DNA"/>
</dbReference>
<dbReference type="AlphaFoldDB" id="A0A4U8UK08"/>
<evidence type="ECO:0000313" key="2">
    <source>
        <dbReference type="EMBL" id="TMS32405.1"/>
    </source>
</evidence>
<keyword evidence="3" id="KW-1185">Reference proteome</keyword>
<accession>A0A4U8UK08</accession>
<gene>
    <name evidence="2" type="ORF">L596_000247</name>
</gene>
<sequence>MCRRLDGKDVCQNVKRYLGDGCGGSAEKSELEKKRDGVRIGVITLINLTFFSVEVTTTRQLFHGASEYSPREVRHGRSVESQISRTRRVRRTCGSDPINTDRSFLRRTTLRPVAARRRSRTRPHNLNGSSSSMISWSPCSTRSLSPCGSPLSLKGSWAYDVVYLPTNLERSIKIIKGALPLGVTLDAETDKGVNGCVVRSICSKKAIGKDGRIQNGDYVVKVNNETLRNVTGSQARAILKRTNLIGTQINITYITAADAKLWKQRFHRDKEPQSPVINRLSPKVFPKFYKSPFMGRKEGALKSI</sequence>
<proteinExistence type="predicted"/>
<protein>
    <recommendedName>
        <fullName evidence="1">PDZ domain-containing protein</fullName>
    </recommendedName>
</protein>
<dbReference type="SMART" id="SM00228">
    <property type="entry name" value="PDZ"/>
    <property type="match status" value="1"/>
</dbReference>
<reference evidence="2 3" key="1">
    <citation type="journal article" date="2015" name="Genome Biol.">
        <title>Comparative genomics of Steinernema reveals deeply conserved gene regulatory networks.</title>
        <authorList>
            <person name="Dillman A.R."/>
            <person name="Macchietto M."/>
            <person name="Porter C.F."/>
            <person name="Rogers A."/>
            <person name="Williams B."/>
            <person name="Antoshechkin I."/>
            <person name="Lee M.M."/>
            <person name="Goodwin Z."/>
            <person name="Lu X."/>
            <person name="Lewis E.E."/>
            <person name="Goodrich-Blair H."/>
            <person name="Stock S.P."/>
            <person name="Adams B.J."/>
            <person name="Sternberg P.W."/>
            <person name="Mortazavi A."/>
        </authorList>
    </citation>
    <scope>NUCLEOTIDE SEQUENCE [LARGE SCALE GENOMIC DNA]</scope>
    <source>
        <strain evidence="2 3">ALL</strain>
    </source>
</reference>
<dbReference type="CDD" id="cd06670">
    <property type="entry name" value="PDZ6_MUPP1-like"/>
    <property type="match status" value="1"/>
</dbReference>
<dbReference type="Gene3D" id="2.30.42.10">
    <property type="match status" value="1"/>
</dbReference>
<dbReference type="SUPFAM" id="SSF50156">
    <property type="entry name" value="PDZ domain-like"/>
    <property type="match status" value="1"/>
</dbReference>
<dbReference type="OrthoDB" id="6022242at2759"/>
<dbReference type="STRING" id="34508.A0A4U8UK08"/>
<feature type="domain" description="PDZ" evidence="1">
    <location>
        <begin position="171"/>
        <end position="242"/>
    </location>
</feature>
<dbReference type="Pfam" id="PF00595">
    <property type="entry name" value="PDZ"/>
    <property type="match status" value="1"/>
</dbReference>
<evidence type="ECO:0000313" key="3">
    <source>
        <dbReference type="Proteomes" id="UP000298663"/>
    </source>
</evidence>
<dbReference type="InterPro" id="IPR036034">
    <property type="entry name" value="PDZ_sf"/>
</dbReference>
<dbReference type="Proteomes" id="UP000298663">
    <property type="component" value="Unassembled WGS sequence"/>
</dbReference>
<comment type="caution">
    <text evidence="2">The sequence shown here is derived from an EMBL/GenBank/DDBJ whole genome shotgun (WGS) entry which is preliminary data.</text>
</comment>
<dbReference type="InterPro" id="IPR001478">
    <property type="entry name" value="PDZ"/>
</dbReference>
<dbReference type="PROSITE" id="PS50106">
    <property type="entry name" value="PDZ"/>
    <property type="match status" value="1"/>
</dbReference>